<dbReference type="EMBL" id="JAMFTS010000002">
    <property type="protein sequence ID" value="KAJ4791626.1"/>
    <property type="molecule type" value="Genomic_DNA"/>
</dbReference>
<sequence>MADKVTSSILSLFFVTFFLSINFTNNSVLALEIMIHTAKGMSPTFSLLHFIVSQFVQSSTLILKVDLDCHLCYKKIKKVLCRLQEKEDIKAIIYDEKAKTIMIAGPFNPDKVSNWLCCRACKIIKEIEIKDNKPKDKPKDSKPADDAKPKNDKPKDDKGQNGKPKDEKPKNDKAKDGKPKDEKSKGDKGKNGKPDADSPKEDKPKAEKPKKSVEFDLKPIPIPQKAQLEPLRNEFGVVGGYPQMSYQPGWPVGPVGAVSPMVPAAPSCCFRPLYEGFYGGYRCCTCGTVHGYGVAAPPVGYYGGPTSHDPYKGSQFFCEEEPSCSIM</sequence>
<accession>A0AAV8FKT4</accession>
<dbReference type="PANTHER" id="PTHR47488">
    <property type="entry name" value="HEAVY METAL TRANSPORT/DETOXIFICATION SUPERFAMILY PROTEIN"/>
    <property type="match status" value="1"/>
</dbReference>
<evidence type="ECO:0000313" key="2">
    <source>
        <dbReference type="EMBL" id="KAJ4791626.1"/>
    </source>
</evidence>
<gene>
    <name evidence="2" type="ORF">LUZ62_042872</name>
</gene>
<dbReference type="Proteomes" id="UP001140206">
    <property type="component" value="Chromosome 2"/>
</dbReference>
<dbReference type="InterPro" id="IPR044169">
    <property type="entry name" value="PI21"/>
</dbReference>
<name>A0AAV8FKT4_9POAL</name>
<organism evidence="2 3">
    <name type="scientific">Rhynchospora pubera</name>
    <dbReference type="NCBI Taxonomy" id="906938"/>
    <lineage>
        <taxon>Eukaryota</taxon>
        <taxon>Viridiplantae</taxon>
        <taxon>Streptophyta</taxon>
        <taxon>Embryophyta</taxon>
        <taxon>Tracheophyta</taxon>
        <taxon>Spermatophyta</taxon>
        <taxon>Magnoliopsida</taxon>
        <taxon>Liliopsida</taxon>
        <taxon>Poales</taxon>
        <taxon>Cyperaceae</taxon>
        <taxon>Cyperoideae</taxon>
        <taxon>Rhynchosporeae</taxon>
        <taxon>Rhynchospora</taxon>
    </lineage>
</organism>
<feature type="region of interest" description="Disordered" evidence="1">
    <location>
        <begin position="132"/>
        <end position="219"/>
    </location>
</feature>
<dbReference type="GO" id="GO:1900150">
    <property type="term" value="P:regulation of defense response to fungus"/>
    <property type="evidence" value="ECO:0007669"/>
    <property type="project" value="InterPro"/>
</dbReference>
<comment type="caution">
    <text evidence="2">The sequence shown here is derived from an EMBL/GenBank/DDBJ whole genome shotgun (WGS) entry which is preliminary data.</text>
</comment>
<evidence type="ECO:0000313" key="3">
    <source>
        <dbReference type="Proteomes" id="UP001140206"/>
    </source>
</evidence>
<keyword evidence="3" id="KW-1185">Reference proteome</keyword>
<dbReference type="PANTHER" id="PTHR47488:SF7">
    <property type="entry name" value="HEAVY METAL TRANSPORT_DETOXIFICATION SUPERFAMILY PROTEIN"/>
    <property type="match status" value="1"/>
</dbReference>
<feature type="compositionally biased region" description="Basic and acidic residues" evidence="1">
    <location>
        <begin position="132"/>
        <end position="217"/>
    </location>
</feature>
<dbReference type="AlphaFoldDB" id="A0AAV8FKT4"/>
<reference evidence="2" key="1">
    <citation type="submission" date="2022-08" db="EMBL/GenBank/DDBJ databases">
        <authorList>
            <person name="Marques A."/>
        </authorList>
    </citation>
    <scope>NUCLEOTIDE SEQUENCE</scope>
    <source>
        <strain evidence="2">RhyPub2mFocal</strain>
        <tissue evidence="2">Leaves</tissue>
    </source>
</reference>
<protein>
    <submittedName>
        <fullName evidence="2">Heavy metal transport/detoxification superfamily protein</fullName>
    </submittedName>
</protein>
<proteinExistence type="predicted"/>
<evidence type="ECO:0000256" key="1">
    <source>
        <dbReference type="SAM" id="MobiDB-lite"/>
    </source>
</evidence>